<name>A0A9X0I146_9ACTN</name>
<evidence type="ECO:0000313" key="2">
    <source>
        <dbReference type="Proteomes" id="UP000053246"/>
    </source>
</evidence>
<evidence type="ECO:0000313" key="1">
    <source>
        <dbReference type="EMBL" id="KUJ44838.1"/>
    </source>
</evidence>
<dbReference type="Proteomes" id="UP000053246">
    <property type="component" value="Unassembled WGS sequence"/>
</dbReference>
<comment type="caution">
    <text evidence="1">The sequence shown here is derived from an EMBL/GenBank/DDBJ whole genome shotgun (WGS) entry which is preliminary data.</text>
</comment>
<protein>
    <submittedName>
        <fullName evidence="1">Uncharacterized protein</fullName>
    </submittedName>
</protein>
<proteinExistence type="predicted"/>
<dbReference type="EMBL" id="LMWI01000002">
    <property type="protein sequence ID" value="KUJ44838.1"/>
    <property type="molecule type" value="Genomic_DNA"/>
</dbReference>
<dbReference type="AlphaFoldDB" id="A0A9X0I146"/>
<sequence>MMMTLPKHGAWAVLTALTAGPLPWQSTTLMAGMLAVCTAMSMLAEWQARGSLVTPTRAALTVRLECWNATGVQTVRLIWNAAADRHRQQPGT</sequence>
<organism evidence="1 2">
    <name type="scientific">Micromonospora maris</name>
    <dbReference type="NCBI Taxonomy" id="1003110"/>
    <lineage>
        <taxon>Bacteria</taxon>
        <taxon>Bacillati</taxon>
        <taxon>Actinomycetota</taxon>
        <taxon>Actinomycetes</taxon>
        <taxon>Micromonosporales</taxon>
        <taxon>Micromonosporaceae</taxon>
        <taxon>Micromonospora</taxon>
    </lineage>
</organism>
<reference evidence="1 2" key="1">
    <citation type="submission" date="2015-10" db="EMBL/GenBank/DDBJ databases">
        <authorList>
            <person name="Ju K.-S."/>
            <person name="Doroghazi J.R."/>
            <person name="Metcalf W.W."/>
        </authorList>
    </citation>
    <scope>NUCLEOTIDE SEQUENCE [LARGE SCALE GENOMIC DNA]</scope>
    <source>
        <strain evidence="1 2">NRRL B-24793</strain>
    </source>
</reference>
<gene>
    <name evidence="1" type="ORF">ADL17_16995</name>
</gene>
<accession>A0A9X0I146</accession>
<keyword evidence="2" id="KW-1185">Reference proteome</keyword>